<keyword evidence="1" id="KW-0732">Signal</keyword>
<feature type="signal peptide" evidence="1">
    <location>
        <begin position="1"/>
        <end position="20"/>
    </location>
</feature>
<keyword evidence="3" id="KW-1185">Reference proteome</keyword>
<dbReference type="Proteomes" id="UP001225356">
    <property type="component" value="Unassembled WGS sequence"/>
</dbReference>
<accession>A0ABT9QIP3</accession>
<dbReference type="EMBL" id="JAUSQU010000001">
    <property type="protein sequence ID" value="MDP9846554.1"/>
    <property type="molecule type" value="Genomic_DNA"/>
</dbReference>
<name>A0ABT9QIP3_9ACTN</name>
<proteinExistence type="predicted"/>
<evidence type="ECO:0000313" key="3">
    <source>
        <dbReference type="Proteomes" id="UP001225356"/>
    </source>
</evidence>
<comment type="caution">
    <text evidence="2">The sequence shown here is derived from an EMBL/GenBank/DDBJ whole genome shotgun (WGS) entry which is preliminary data.</text>
</comment>
<feature type="chain" id="PRO_5046509814" description="Lipoprotein" evidence="1">
    <location>
        <begin position="21"/>
        <end position="209"/>
    </location>
</feature>
<gene>
    <name evidence="2" type="ORF">J2853_005765</name>
</gene>
<sequence length="209" mass="22515">MRVVTALALIVLTGCSPSAAQPFTPIDLPADAGSRASSQQAVPTPKVETVQVAPGVRVVVEWPAAPGQDTTELIEVLRDYFAGVFKAVASKGRDTAYLDTVTDGASRDAVSWVQEFLDERRSVRGTVRLYALNVSSVTGPGAQLDACVDQSEMRLVYSSTGKAVPVQPDWTRKPFFQSVGIGRGDDGVRRIKLFRHAELPNDRAKGCLR</sequence>
<evidence type="ECO:0008006" key="4">
    <source>
        <dbReference type="Google" id="ProtNLM"/>
    </source>
</evidence>
<dbReference type="RefSeq" id="WP_307563129.1">
    <property type="nucleotide sequence ID" value="NZ_JAUSQU010000001.1"/>
</dbReference>
<organism evidence="2 3">
    <name type="scientific">Streptosporangium lutulentum</name>
    <dbReference type="NCBI Taxonomy" id="1461250"/>
    <lineage>
        <taxon>Bacteria</taxon>
        <taxon>Bacillati</taxon>
        <taxon>Actinomycetota</taxon>
        <taxon>Actinomycetes</taxon>
        <taxon>Streptosporangiales</taxon>
        <taxon>Streptosporangiaceae</taxon>
        <taxon>Streptosporangium</taxon>
    </lineage>
</organism>
<evidence type="ECO:0000313" key="2">
    <source>
        <dbReference type="EMBL" id="MDP9846554.1"/>
    </source>
</evidence>
<reference evidence="2 3" key="1">
    <citation type="submission" date="2023-07" db="EMBL/GenBank/DDBJ databases">
        <title>Sequencing the genomes of 1000 actinobacteria strains.</title>
        <authorList>
            <person name="Klenk H.-P."/>
        </authorList>
    </citation>
    <scope>NUCLEOTIDE SEQUENCE [LARGE SCALE GENOMIC DNA]</scope>
    <source>
        <strain evidence="2 3">DSM 46740</strain>
    </source>
</reference>
<dbReference type="PROSITE" id="PS51257">
    <property type="entry name" value="PROKAR_LIPOPROTEIN"/>
    <property type="match status" value="1"/>
</dbReference>
<evidence type="ECO:0000256" key="1">
    <source>
        <dbReference type="SAM" id="SignalP"/>
    </source>
</evidence>
<protein>
    <recommendedName>
        <fullName evidence="4">Lipoprotein</fullName>
    </recommendedName>
</protein>